<evidence type="ECO:0000256" key="6">
    <source>
        <dbReference type="SAM" id="Phobius"/>
    </source>
</evidence>
<feature type="transmembrane region" description="Helical" evidence="6">
    <location>
        <begin position="12"/>
        <end position="31"/>
    </location>
</feature>
<feature type="transmembrane region" description="Helical" evidence="6">
    <location>
        <begin position="279"/>
        <end position="302"/>
    </location>
</feature>
<dbReference type="EMBL" id="DQ069297">
    <property type="protein sequence ID" value="AAZ20759.1"/>
    <property type="molecule type" value="Genomic_DNA"/>
</dbReference>
<reference evidence="7" key="1">
    <citation type="journal article" date="2007" name="J. Microbiol.">
        <title>Genetic characterization of the Escherichia coli O66 antigen and functional identification of its wzy gene.</title>
        <authorList>
            <person name="Cheng J."/>
            <person name="Liu B."/>
            <person name="Bastin D.A."/>
            <person name="Han W."/>
            <person name="Wang L."/>
            <person name="Feng L."/>
        </authorList>
    </citation>
    <scope>NUCLEOTIDE SEQUENCE</scope>
</reference>
<comment type="subcellular location">
    <subcellularLocation>
        <location evidence="1">Cell membrane</location>
        <topology evidence="1">Multi-pass membrane protein</topology>
    </subcellularLocation>
</comment>
<keyword evidence="5 6" id="KW-0472">Membrane</keyword>
<keyword evidence="3 6" id="KW-0812">Transmembrane</keyword>
<evidence type="ECO:0000256" key="4">
    <source>
        <dbReference type="ARBA" id="ARBA00022989"/>
    </source>
</evidence>
<evidence type="ECO:0000256" key="1">
    <source>
        <dbReference type="ARBA" id="ARBA00004651"/>
    </source>
</evidence>
<feature type="transmembrane region" description="Helical" evidence="6">
    <location>
        <begin position="254"/>
        <end position="273"/>
    </location>
</feature>
<keyword evidence="4 6" id="KW-1133">Transmembrane helix</keyword>
<name>Q1AL85_ECOLX</name>
<evidence type="ECO:0000313" key="7">
    <source>
        <dbReference type="EMBL" id="AAZ20759.1"/>
    </source>
</evidence>
<keyword evidence="2" id="KW-1003">Cell membrane</keyword>
<dbReference type="InterPro" id="IPR050833">
    <property type="entry name" value="Poly_Biosynth_Transport"/>
</dbReference>
<evidence type="ECO:0000256" key="3">
    <source>
        <dbReference type="ARBA" id="ARBA00022692"/>
    </source>
</evidence>
<proteinExistence type="predicted"/>
<dbReference type="InterPro" id="IPR048122">
    <property type="entry name" value="WZX-like"/>
</dbReference>
<protein>
    <submittedName>
        <fullName evidence="7">O-antigen flippase</fullName>
    </submittedName>
</protein>
<feature type="transmembrane region" description="Helical" evidence="6">
    <location>
        <begin position="361"/>
        <end position="381"/>
    </location>
</feature>
<organism evidence="7">
    <name type="scientific">Escherichia coli</name>
    <dbReference type="NCBI Taxonomy" id="562"/>
    <lineage>
        <taxon>Bacteria</taxon>
        <taxon>Pseudomonadati</taxon>
        <taxon>Pseudomonadota</taxon>
        <taxon>Gammaproteobacteria</taxon>
        <taxon>Enterobacterales</taxon>
        <taxon>Enterobacteriaceae</taxon>
        <taxon>Escherichia</taxon>
    </lineage>
</organism>
<sequence>MNYLVNRKDIIWGYLSQFLNISSSLLLLPFILKCLNEEEIGLWYVFVAMAGIIQLLEFGLLPTISRFISYVYSGALNLEYGKIPKCNIGDFNKELLNDVVVTCRCIYFKIALFALVGILILGNAYIYTLSTSINKYYILCCWSVYGLSICIQLYFGYYNAILKGRGDQTLLNKIIVVAKLTLLLISIPLLIAGCGLVSLAVGAVISVIIDRILIRKYVYSQESGLIRNLEKSNKTVSLKKVIWQSARDMGVVQLGNYLSVRAGVLIVSSFVNLDAAASYGLTVQVTMVIVIIASMFFGLNIPRITSEQAHENMLVVKNLMKKSLLIANCIYIFAALILVAIGDDILAFLTKNTTLLPKELLILYLVTALFEMNYSICTSYLTTRNEVIFIKSMLYTGVAIVLFSFISTYIAEMGALGVILSQLLMQSLYNNWHWPLKVYQELKND</sequence>
<dbReference type="NCBIfam" id="NF041503">
    <property type="entry name" value="WZX_like"/>
    <property type="match status" value="1"/>
</dbReference>
<gene>
    <name evidence="7" type="primary">wzx</name>
</gene>
<dbReference type="PANTHER" id="PTHR30250">
    <property type="entry name" value="PST FAMILY PREDICTED COLANIC ACID TRANSPORTER"/>
    <property type="match status" value="1"/>
</dbReference>
<feature type="transmembrane region" description="Helical" evidence="6">
    <location>
        <begin position="323"/>
        <end position="341"/>
    </location>
</feature>
<feature type="transmembrane region" description="Helical" evidence="6">
    <location>
        <begin position="43"/>
        <end position="61"/>
    </location>
</feature>
<dbReference type="AlphaFoldDB" id="Q1AL85"/>
<dbReference type="GO" id="GO:0005886">
    <property type="term" value="C:plasma membrane"/>
    <property type="evidence" value="ECO:0007669"/>
    <property type="project" value="UniProtKB-SubCell"/>
</dbReference>
<feature type="transmembrane region" description="Helical" evidence="6">
    <location>
        <begin position="136"/>
        <end position="158"/>
    </location>
</feature>
<feature type="transmembrane region" description="Helical" evidence="6">
    <location>
        <begin position="197"/>
        <end position="214"/>
    </location>
</feature>
<evidence type="ECO:0000256" key="2">
    <source>
        <dbReference type="ARBA" id="ARBA00022475"/>
    </source>
</evidence>
<feature type="transmembrane region" description="Helical" evidence="6">
    <location>
        <begin position="110"/>
        <end position="130"/>
    </location>
</feature>
<dbReference type="PANTHER" id="PTHR30250:SF26">
    <property type="entry name" value="PSMA PROTEIN"/>
    <property type="match status" value="1"/>
</dbReference>
<accession>Q1AL85</accession>
<feature type="transmembrane region" description="Helical" evidence="6">
    <location>
        <begin position="393"/>
        <end position="420"/>
    </location>
</feature>
<evidence type="ECO:0000256" key="5">
    <source>
        <dbReference type="ARBA" id="ARBA00023136"/>
    </source>
</evidence>